<organism evidence="1 2">
    <name type="scientific">Polaribacter vadi</name>
    <dbReference type="NCBI Taxonomy" id="1774273"/>
    <lineage>
        <taxon>Bacteria</taxon>
        <taxon>Pseudomonadati</taxon>
        <taxon>Bacteroidota</taxon>
        <taxon>Flavobacteriia</taxon>
        <taxon>Flavobacteriales</taxon>
        <taxon>Flavobacteriaceae</taxon>
    </lineage>
</organism>
<dbReference type="Gene3D" id="3.40.630.30">
    <property type="match status" value="1"/>
</dbReference>
<dbReference type="SUPFAM" id="SSF55729">
    <property type="entry name" value="Acyl-CoA N-acyltransferases (Nat)"/>
    <property type="match status" value="1"/>
</dbReference>
<dbReference type="AlphaFoldDB" id="A0A1B8U334"/>
<sequence length="397" mass="46106">MNFCKKNDNALFFSSVNEIPNTIWDVLNCAENKYFSKDFLASIEKNHSKINFIYVVLIDDKKQPKAFASIQIVDFYLNSVDNNFEDFISKLKTVARKLHIFPDKKPLKLLICGNTFVSGEHGIFIKKNNDKKIIIKELAKAILHFVNVDKHLKIDAFLLKDFINESLFIADELKDYSYNAFSVEPNMVLQIDGNWKIFDDYLAAMKTKFRVKAKKAIQLSATIQIENVTLENIANQLPKMTELYKKVATNAAFNLGDFNLATYKDFKEKLGENYILKTYWLEDKMIGFMSGIINQNSLDAHFVGIDYHLNREFAIYQKMLYNYIEIAINKNLKTINFGRTASEIKSSVGAEPQDLTMYLRHKKSITNKILKLFLQRVQPTPFHQHFPFKTINLNEKH</sequence>
<comment type="caution">
    <text evidence="1">The sequence shown here is derived from an EMBL/GenBank/DDBJ whole genome shotgun (WGS) entry which is preliminary data.</text>
</comment>
<keyword evidence="2" id="KW-1185">Reference proteome</keyword>
<evidence type="ECO:0000313" key="1">
    <source>
        <dbReference type="EMBL" id="OBY66209.1"/>
    </source>
</evidence>
<dbReference type="InterPro" id="IPR016181">
    <property type="entry name" value="Acyl_CoA_acyltransferase"/>
</dbReference>
<gene>
    <name evidence="1" type="ORF">LPB3_01965</name>
</gene>
<dbReference type="KEGG" id="pob:LPB03_08580"/>
<evidence type="ECO:0000313" key="2">
    <source>
        <dbReference type="Proteomes" id="UP000092584"/>
    </source>
</evidence>
<evidence type="ECO:0008006" key="3">
    <source>
        <dbReference type="Google" id="ProtNLM"/>
    </source>
</evidence>
<dbReference type="InterPro" id="IPR007434">
    <property type="entry name" value="FemAB-like"/>
</dbReference>
<dbReference type="STRING" id="1774273.LPB03_08580"/>
<dbReference type="Pfam" id="PF04339">
    <property type="entry name" value="FemAB_like"/>
    <property type="match status" value="1"/>
</dbReference>
<dbReference type="EMBL" id="LSFM01000003">
    <property type="protein sequence ID" value="OBY66209.1"/>
    <property type="molecule type" value="Genomic_DNA"/>
</dbReference>
<proteinExistence type="predicted"/>
<accession>A0A1B8U334</accession>
<dbReference type="OrthoDB" id="240921at2"/>
<dbReference type="Proteomes" id="UP000092584">
    <property type="component" value="Unassembled WGS sequence"/>
</dbReference>
<name>A0A1B8U334_9FLAO</name>
<dbReference type="RefSeq" id="WP_065317920.1">
    <property type="nucleotide sequence ID" value="NZ_CP017477.1"/>
</dbReference>
<protein>
    <recommendedName>
        <fullName evidence="3">BioF2-like acetyltransferase domain-containing protein</fullName>
    </recommendedName>
</protein>
<reference evidence="2" key="1">
    <citation type="submission" date="2016-02" db="EMBL/GenBank/DDBJ databases">
        <authorList>
            <person name="Shin S.-K."/>
            <person name="Yi H."/>
            <person name="Kim E."/>
        </authorList>
    </citation>
    <scope>NUCLEOTIDE SEQUENCE [LARGE SCALE GENOMIC DNA]</scope>
    <source>
        <strain evidence="2">LPB0003</strain>
    </source>
</reference>